<proteinExistence type="predicted"/>
<dbReference type="Gramene" id="Pp3c27_3660V3.2">
    <property type="protein sequence ID" value="PAC:32951326.CDS.1"/>
    <property type="gene ID" value="Pp3c27_3660"/>
</dbReference>
<keyword evidence="3" id="KW-1185">Reference proteome</keyword>
<dbReference type="EMBL" id="ABEU02000027">
    <property type="protein sequence ID" value="PNR26301.1"/>
    <property type="molecule type" value="Genomic_DNA"/>
</dbReference>
<accession>A0A2K1IAJ6</accession>
<evidence type="ECO:0000313" key="3">
    <source>
        <dbReference type="Proteomes" id="UP000006727"/>
    </source>
</evidence>
<gene>
    <name evidence="1" type="ORF">PHYPA_030875</name>
</gene>
<reference evidence="1 3" key="1">
    <citation type="journal article" date="2008" name="Science">
        <title>The Physcomitrella genome reveals evolutionary insights into the conquest of land by plants.</title>
        <authorList>
            <person name="Rensing S."/>
            <person name="Lang D."/>
            <person name="Zimmer A."/>
            <person name="Terry A."/>
            <person name="Salamov A."/>
            <person name="Shapiro H."/>
            <person name="Nishiyama T."/>
            <person name="Perroud P.-F."/>
            <person name="Lindquist E."/>
            <person name="Kamisugi Y."/>
            <person name="Tanahashi T."/>
            <person name="Sakakibara K."/>
            <person name="Fujita T."/>
            <person name="Oishi K."/>
            <person name="Shin-I T."/>
            <person name="Kuroki Y."/>
            <person name="Toyoda A."/>
            <person name="Suzuki Y."/>
            <person name="Hashimoto A."/>
            <person name="Yamaguchi K."/>
            <person name="Sugano A."/>
            <person name="Kohara Y."/>
            <person name="Fujiyama A."/>
            <person name="Anterola A."/>
            <person name="Aoki S."/>
            <person name="Ashton N."/>
            <person name="Barbazuk W.B."/>
            <person name="Barker E."/>
            <person name="Bennetzen J."/>
            <person name="Bezanilla M."/>
            <person name="Blankenship R."/>
            <person name="Cho S.H."/>
            <person name="Dutcher S."/>
            <person name="Estelle M."/>
            <person name="Fawcett J.A."/>
            <person name="Gundlach H."/>
            <person name="Hanada K."/>
            <person name="Heyl A."/>
            <person name="Hicks K.A."/>
            <person name="Hugh J."/>
            <person name="Lohr M."/>
            <person name="Mayer K."/>
            <person name="Melkozernov A."/>
            <person name="Murata T."/>
            <person name="Nelson D."/>
            <person name="Pils B."/>
            <person name="Prigge M."/>
            <person name="Reiss B."/>
            <person name="Renner T."/>
            <person name="Rombauts S."/>
            <person name="Rushton P."/>
            <person name="Sanderfoot A."/>
            <person name="Schween G."/>
            <person name="Shiu S.-H."/>
            <person name="Stueber K."/>
            <person name="Theodoulou F.L."/>
            <person name="Tu H."/>
            <person name="Van de Peer Y."/>
            <person name="Verrier P.J."/>
            <person name="Waters E."/>
            <person name="Wood A."/>
            <person name="Yang L."/>
            <person name="Cove D."/>
            <person name="Cuming A."/>
            <person name="Hasebe M."/>
            <person name="Lucas S."/>
            <person name="Mishler D.B."/>
            <person name="Reski R."/>
            <person name="Grigoriev I."/>
            <person name="Quatrano R.S."/>
            <person name="Boore J.L."/>
        </authorList>
    </citation>
    <scope>NUCLEOTIDE SEQUENCE [LARGE SCALE GENOMIC DNA]</scope>
    <source>
        <strain evidence="2 3">cv. Gransden 2004</strain>
    </source>
</reference>
<dbReference type="AlphaFoldDB" id="A0A2K1IAJ6"/>
<dbReference type="Gramene" id="Pp3c27_3660V3.1">
    <property type="protein sequence ID" value="PAC:32951325.CDS.1"/>
    <property type="gene ID" value="Pp3c27_3660"/>
</dbReference>
<evidence type="ECO:0000313" key="1">
    <source>
        <dbReference type="EMBL" id="PNR26301.1"/>
    </source>
</evidence>
<dbReference type="InParanoid" id="A0A2K1IAJ6"/>
<protein>
    <submittedName>
        <fullName evidence="1 2">Uncharacterized protein</fullName>
    </submittedName>
</protein>
<reference evidence="2" key="3">
    <citation type="submission" date="2020-12" db="UniProtKB">
        <authorList>
            <consortium name="EnsemblPlants"/>
        </authorList>
    </citation>
    <scope>IDENTIFICATION</scope>
</reference>
<name>A0A2K1IAJ6_PHYPA</name>
<dbReference type="PaxDb" id="3218-PP1S54_294V6.1"/>
<sequence length="57" mass="6444">MSVASGCTVVPATLEEAASLQRHTRPWIVSHFNFKFSTLYAVSQNYVILLRARGYKQ</sequence>
<dbReference type="EnsemblPlants" id="Pp3c27_3660V3.2">
    <property type="protein sequence ID" value="PAC:32951326.CDS.1"/>
    <property type="gene ID" value="Pp3c27_3660"/>
</dbReference>
<reference evidence="1 3" key="2">
    <citation type="journal article" date="2018" name="Plant J.">
        <title>The Physcomitrella patens chromosome-scale assembly reveals moss genome structure and evolution.</title>
        <authorList>
            <person name="Lang D."/>
            <person name="Ullrich K.K."/>
            <person name="Murat F."/>
            <person name="Fuchs J."/>
            <person name="Jenkins J."/>
            <person name="Haas F.B."/>
            <person name="Piednoel M."/>
            <person name="Gundlach H."/>
            <person name="Van Bel M."/>
            <person name="Meyberg R."/>
            <person name="Vives C."/>
            <person name="Morata J."/>
            <person name="Symeonidi A."/>
            <person name="Hiss M."/>
            <person name="Muchero W."/>
            <person name="Kamisugi Y."/>
            <person name="Saleh O."/>
            <person name="Blanc G."/>
            <person name="Decker E.L."/>
            <person name="van Gessel N."/>
            <person name="Grimwood J."/>
            <person name="Hayes R.D."/>
            <person name="Graham S.W."/>
            <person name="Gunter L.E."/>
            <person name="McDaniel S.F."/>
            <person name="Hoernstein S.N.W."/>
            <person name="Larsson A."/>
            <person name="Li F.W."/>
            <person name="Perroud P.F."/>
            <person name="Phillips J."/>
            <person name="Ranjan P."/>
            <person name="Rokshar D.S."/>
            <person name="Rothfels C.J."/>
            <person name="Schneider L."/>
            <person name="Shu S."/>
            <person name="Stevenson D.W."/>
            <person name="Thummler F."/>
            <person name="Tillich M."/>
            <person name="Villarreal Aguilar J.C."/>
            <person name="Widiez T."/>
            <person name="Wong G.K."/>
            <person name="Wymore A."/>
            <person name="Zhang Y."/>
            <person name="Zimmer A.D."/>
            <person name="Quatrano R.S."/>
            <person name="Mayer K.F.X."/>
            <person name="Goodstein D."/>
            <person name="Casacuberta J.M."/>
            <person name="Vandepoele K."/>
            <person name="Reski R."/>
            <person name="Cuming A.C."/>
            <person name="Tuskan G.A."/>
            <person name="Maumus F."/>
            <person name="Salse J."/>
            <person name="Schmutz J."/>
            <person name="Rensing S.A."/>
        </authorList>
    </citation>
    <scope>NUCLEOTIDE SEQUENCE [LARGE SCALE GENOMIC DNA]</scope>
    <source>
        <strain evidence="2 3">cv. Gransden 2004</strain>
    </source>
</reference>
<dbReference type="EnsemblPlants" id="Pp3c27_3660V3.1">
    <property type="protein sequence ID" value="PAC:32951325.CDS.1"/>
    <property type="gene ID" value="Pp3c27_3660"/>
</dbReference>
<evidence type="ECO:0000313" key="2">
    <source>
        <dbReference type="EnsemblPlants" id="PAC:32951325.CDS.1"/>
    </source>
</evidence>
<dbReference type="Proteomes" id="UP000006727">
    <property type="component" value="Chromosome 27"/>
</dbReference>
<organism evidence="1">
    <name type="scientific">Physcomitrium patens</name>
    <name type="common">Spreading-leaved earth moss</name>
    <name type="synonym">Physcomitrella patens</name>
    <dbReference type="NCBI Taxonomy" id="3218"/>
    <lineage>
        <taxon>Eukaryota</taxon>
        <taxon>Viridiplantae</taxon>
        <taxon>Streptophyta</taxon>
        <taxon>Embryophyta</taxon>
        <taxon>Bryophyta</taxon>
        <taxon>Bryophytina</taxon>
        <taxon>Bryopsida</taxon>
        <taxon>Funariidae</taxon>
        <taxon>Funariales</taxon>
        <taxon>Funariaceae</taxon>
        <taxon>Physcomitrium</taxon>
    </lineage>
</organism>